<evidence type="ECO:0000256" key="3">
    <source>
        <dbReference type="ARBA" id="ARBA00023319"/>
    </source>
</evidence>
<dbReference type="InterPro" id="IPR003599">
    <property type="entry name" value="Ig_sub"/>
</dbReference>
<keyword evidence="3" id="KW-0393">Immunoglobulin domain</keyword>
<keyword evidence="5" id="KW-1133">Transmembrane helix</keyword>
<dbReference type="PANTHER" id="PTHR16423">
    <property type="entry name" value="TREM-LIKE TRANSCRIPT PROTEIN"/>
    <property type="match status" value="1"/>
</dbReference>
<feature type="non-terminal residue" evidence="8">
    <location>
        <position position="270"/>
    </location>
</feature>
<comment type="caution">
    <text evidence="8">The sequence shown here is derived from an EMBL/GenBank/DDBJ whole genome shotgun (WGS) entry which is preliminary data.</text>
</comment>
<dbReference type="GO" id="GO:0009986">
    <property type="term" value="C:cell surface"/>
    <property type="evidence" value="ECO:0007669"/>
    <property type="project" value="TreeGrafter"/>
</dbReference>
<feature type="region of interest" description="Disordered" evidence="4">
    <location>
        <begin position="193"/>
        <end position="240"/>
    </location>
</feature>
<gene>
    <name evidence="8" type="primary">Cd300a</name>
    <name evidence="8" type="ORF">HYPCIN_R09328</name>
</gene>
<feature type="non-terminal residue" evidence="8">
    <location>
        <position position="1"/>
    </location>
</feature>
<dbReference type="InterPro" id="IPR007110">
    <property type="entry name" value="Ig-like_dom"/>
</dbReference>
<dbReference type="InterPro" id="IPR013106">
    <property type="entry name" value="Ig_V-set"/>
</dbReference>
<feature type="signal peptide" evidence="6">
    <location>
        <begin position="1"/>
        <end position="17"/>
    </location>
</feature>
<evidence type="ECO:0000313" key="8">
    <source>
        <dbReference type="EMBL" id="NXR85660.1"/>
    </source>
</evidence>
<feature type="compositionally biased region" description="Basic and acidic residues" evidence="4">
    <location>
        <begin position="209"/>
        <end position="219"/>
    </location>
</feature>
<dbReference type="InterPro" id="IPR036179">
    <property type="entry name" value="Ig-like_dom_sf"/>
</dbReference>
<dbReference type="EMBL" id="VYZP01005525">
    <property type="protein sequence ID" value="NXR85660.1"/>
    <property type="molecule type" value="Genomic_DNA"/>
</dbReference>
<keyword evidence="5" id="KW-0812">Transmembrane</keyword>
<keyword evidence="5" id="KW-0472">Membrane</keyword>
<accession>A0A7L2PLZ5</accession>
<dbReference type="GO" id="GO:0038023">
    <property type="term" value="F:signaling receptor activity"/>
    <property type="evidence" value="ECO:0007669"/>
    <property type="project" value="TreeGrafter"/>
</dbReference>
<evidence type="ECO:0000313" key="9">
    <source>
        <dbReference type="Proteomes" id="UP000574191"/>
    </source>
</evidence>
<dbReference type="InterPro" id="IPR052314">
    <property type="entry name" value="Immune_rcpt_domain"/>
</dbReference>
<evidence type="ECO:0000256" key="6">
    <source>
        <dbReference type="SAM" id="SignalP"/>
    </source>
</evidence>
<evidence type="ECO:0000259" key="7">
    <source>
        <dbReference type="PROSITE" id="PS50835"/>
    </source>
</evidence>
<evidence type="ECO:0000256" key="1">
    <source>
        <dbReference type="ARBA" id="ARBA00022729"/>
    </source>
</evidence>
<dbReference type="OrthoDB" id="8959642at2759"/>
<sequence length="270" mass="30176">VLLLLLLLLRTCNRLQGQAPEVQRRREGDTLHIGCSYAAQTDYLSAKYWCLPQGNRGCKEVLRVYYEDSVQSSDGRIKIKDSTTSKTVSITMTDLKAEDSGTYFCAVYNYYSKEYVRLRTISLIVFRAHILGVLQGPRSSQPRSQATSLCSGNTFLILSVVLLILLLLALLTSIALGVRYYKLLLRTGIREAEDTSDRAEGTEQPGSTGRRESSQDDSKGPAYINLDVQSHPSPEDPLYCNVELSQAPRNPQHVEYAVIAFSQSPRTSRE</sequence>
<dbReference type="SMART" id="SM00406">
    <property type="entry name" value="IGv"/>
    <property type="match status" value="1"/>
</dbReference>
<evidence type="ECO:0000256" key="5">
    <source>
        <dbReference type="SAM" id="Phobius"/>
    </source>
</evidence>
<feature type="transmembrane region" description="Helical" evidence="5">
    <location>
        <begin position="155"/>
        <end position="181"/>
    </location>
</feature>
<keyword evidence="2" id="KW-1015">Disulfide bond</keyword>
<evidence type="ECO:0000256" key="2">
    <source>
        <dbReference type="ARBA" id="ARBA00023157"/>
    </source>
</evidence>
<protein>
    <submittedName>
        <fullName evidence="8">CLM8 protein</fullName>
    </submittedName>
</protein>
<reference evidence="8 9" key="1">
    <citation type="submission" date="2019-09" db="EMBL/GenBank/DDBJ databases">
        <title>Bird 10,000 Genomes (B10K) Project - Family phase.</title>
        <authorList>
            <person name="Zhang G."/>
        </authorList>
    </citation>
    <scope>NUCLEOTIDE SEQUENCE [LARGE SCALE GENOMIC DNA]</scope>
    <source>
        <strain evidence="8">B10K-DU-002-83</strain>
    </source>
</reference>
<keyword evidence="1 6" id="KW-0732">Signal</keyword>
<dbReference type="AlphaFoldDB" id="A0A7L2PLZ5"/>
<name>A0A7L2PLZ5_9PASS</name>
<dbReference type="SMART" id="SM00409">
    <property type="entry name" value="IG"/>
    <property type="match status" value="1"/>
</dbReference>
<feature type="domain" description="Ig-like" evidence="7">
    <location>
        <begin position="27"/>
        <end position="122"/>
    </location>
</feature>
<dbReference type="Pfam" id="PF07686">
    <property type="entry name" value="V-set"/>
    <property type="match status" value="1"/>
</dbReference>
<organism evidence="8 9">
    <name type="scientific">Hypocryptadius cinnamomeus</name>
    <dbReference type="NCBI Taxonomy" id="589841"/>
    <lineage>
        <taxon>Eukaryota</taxon>
        <taxon>Metazoa</taxon>
        <taxon>Chordata</taxon>
        <taxon>Craniata</taxon>
        <taxon>Vertebrata</taxon>
        <taxon>Euteleostomi</taxon>
        <taxon>Archelosauria</taxon>
        <taxon>Archosauria</taxon>
        <taxon>Dinosauria</taxon>
        <taxon>Saurischia</taxon>
        <taxon>Theropoda</taxon>
        <taxon>Coelurosauria</taxon>
        <taxon>Aves</taxon>
        <taxon>Neognathae</taxon>
        <taxon>Neoaves</taxon>
        <taxon>Telluraves</taxon>
        <taxon>Australaves</taxon>
        <taxon>Passeriformes</taxon>
        <taxon>Sylvioidea</taxon>
        <taxon>Zosteropidae</taxon>
        <taxon>Hypocryptadius</taxon>
    </lineage>
</organism>
<dbReference type="InterPro" id="IPR013783">
    <property type="entry name" value="Ig-like_fold"/>
</dbReference>
<dbReference type="PROSITE" id="PS50835">
    <property type="entry name" value="IG_LIKE"/>
    <property type="match status" value="1"/>
</dbReference>
<dbReference type="Proteomes" id="UP000574191">
    <property type="component" value="Unassembled WGS sequence"/>
</dbReference>
<dbReference type="Gene3D" id="2.60.40.10">
    <property type="entry name" value="Immunoglobulins"/>
    <property type="match status" value="1"/>
</dbReference>
<keyword evidence="9" id="KW-1185">Reference proteome</keyword>
<evidence type="ECO:0000256" key="4">
    <source>
        <dbReference type="SAM" id="MobiDB-lite"/>
    </source>
</evidence>
<feature type="chain" id="PRO_5029917015" evidence="6">
    <location>
        <begin position="18"/>
        <end position="270"/>
    </location>
</feature>
<proteinExistence type="predicted"/>
<dbReference type="PANTHER" id="PTHR16423:SF6">
    <property type="entry name" value="TRIGGERING RECEPTOR EXPRESSED ON MYELOID CELLS 2-RELATED"/>
    <property type="match status" value="1"/>
</dbReference>
<dbReference type="SUPFAM" id="SSF48726">
    <property type="entry name" value="Immunoglobulin"/>
    <property type="match status" value="1"/>
</dbReference>